<dbReference type="InterPro" id="IPR005064">
    <property type="entry name" value="BUG"/>
</dbReference>
<reference evidence="3 4" key="1">
    <citation type="submission" date="2019-03" db="EMBL/GenBank/DDBJ databases">
        <title>Genomic Encyclopedia of Type Strains, Phase IV (KMG-IV): sequencing the most valuable type-strain genomes for metagenomic binning, comparative biology and taxonomic classification.</title>
        <authorList>
            <person name="Goeker M."/>
        </authorList>
    </citation>
    <scope>NUCLEOTIDE SEQUENCE [LARGE SCALE GENOMIC DNA]</scope>
    <source>
        <strain evidence="3 4">DSM 104836</strain>
    </source>
</reference>
<evidence type="ECO:0000313" key="4">
    <source>
        <dbReference type="Proteomes" id="UP000295696"/>
    </source>
</evidence>
<organism evidence="3 4">
    <name type="scientific">Primorskyibacter sedentarius</name>
    <dbReference type="NCBI Taxonomy" id="745311"/>
    <lineage>
        <taxon>Bacteria</taxon>
        <taxon>Pseudomonadati</taxon>
        <taxon>Pseudomonadota</taxon>
        <taxon>Alphaproteobacteria</taxon>
        <taxon>Rhodobacterales</taxon>
        <taxon>Roseobacteraceae</taxon>
        <taxon>Primorskyibacter</taxon>
    </lineage>
</organism>
<name>A0A4R3J0E2_9RHOB</name>
<keyword evidence="4" id="KW-1185">Reference proteome</keyword>
<dbReference type="EMBL" id="SLZU01000027">
    <property type="protein sequence ID" value="TCS57229.1"/>
    <property type="molecule type" value="Genomic_DNA"/>
</dbReference>
<comment type="similarity">
    <text evidence="1">Belongs to the UPF0065 (bug) family.</text>
</comment>
<dbReference type="PANTHER" id="PTHR42928:SF5">
    <property type="entry name" value="BLR1237 PROTEIN"/>
    <property type="match status" value="1"/>
</dbReference>
<feature type="chain" id="PRO_5020739888" evidence="2">
    <location>
        <begin position="26"/>
        <end position="352"/>
    </location>
</feature>
<evidence type="ECO:0000256" key="1">
    <source>
        <dbReference type="ARBA" id="ARBA00006987"/>
    </source>
</evidence>
<sequence length="352" mass="37334">MSIKQKAQFLAVALALAGAATVAQAQDFAGKIITIINSNPPGSGGDLHGRIFAKYFGRHLPGTPEVIVINKTGGSGAAAMNFVYETGTKDGTTLCYCGFDAAAVIAEAPGIRYVPENMDIIGSAVTNLVFAARKDRVPDPASLTDDSALLIGGRGAGSAMGTMGNLGLRVLDANYRYIPGYGGFSKISASMLADEVHAGHAGLSGFLRFFGWDHEDIGAVYYHPVFDAQGAELPRDSASLPETLPSISELHQSLHGVAPSGQWWDAYVWYRSKIMSATIALTTPPGLEPGLVDVLQDAFQKTTSDPEYLAEYRETISEPPTFNSTEMSESLFSGFRDMPAGVAEALQEIVSE</sequence>
<dbReference type="Gene3D" id="3.40.190.150">
    <property type="entry name" value="Bordetella uptake gene, domain 1"/>
    <property type="match status" value="1"/>
</dbReference>
<dbReference type="PANTHER" id="PTHR42928">
    <property type="entry name" value="TRICARBOXYLATE-BINDING PROTEIN"/>
    <property type="match status" value="1"/>
</dbReference>
<protein>
    <submittedName>
        <fullName evidence="3">Tripartite-type tricarboxylate transporter receptor subunit TctC</fullName>
    </submittedName>
</protein>
<dbReference type="AlphaFoldDB" id="A0A4R3J0E2"/>
<feature type="signal peptide" evidence="2">
    <location>
        <begin position="1"/>
        <end position="25"/>
    </location>
</feature>
<dbReference type="RefSeq" id="WP_132248557.1">
    <property type="nucleotide sequence ID" value="NZ_SLZU01000027.1"/>
</dbReference>
<keyword evidence="2" id="KW-0732">Signal</keyword>
<evidence type="ECO:0000256" key="2">
    <source>
        <dbReference type="SAM" id="SignalP"/>
    </source>
</evidence>
<dbReference type="Proteomes" id="UP000295696">
    <property type="component" value="Unassembled WGS sequence"/>
</dbReference>
<gene>
    <name evidence="3" type="ORF">EDD52_1278</name>
</gene>
<dbReference type="InterPro" id="IPR042100">
    <property type="entry name" value="Bug_dom1"/>
</dbReference>
<comment type="caution">
    <text evidence="3">The sequence shown here is derived from an EMBL/GenBank/DDBJ whole genome shotgun (WGS) entry which is preliminary data.</text>
</comment>
<evidence type="ECO:0000313" key="3">
    <source>
        <dbReference type="EMBL" id="TCS57229.1"/>
    </source>
</evidence>
<dbReference type="OrthoDB" id="9780943at2"/>
<dbReference type="Gene3D" id="3.40.190.10">
    <property type="entry name" value="Periplasmic binding protein-like II"/>
    <property type="match status" value="1"/>
</dbReference>
<accession>A0A4R3J0E2</accession>
<proteinExistence type="inferred from homology"/>
<keyword evidence="3" id="KW-0675">Receptor</keyword>